<dbReference type="PANTHER" id="PTHR30469">
    <property type="entry name" value="MULTIDRUG RESISTANCE PROTEIN MDTA"/>
    <property type="match status" value="1"/>
</dbReference>
<evidence type="ECO:0000313" key="13">
    <source>
        <dbReference type="EMBL" id="SDH22801.1"/>
    </source>
</evidence>
<name>A0A1G8AP76_9PROT</name>
<dbReference type="Gene3D" id="6.10.140.1990">
    <property type="match status" value="1"/>
</dbReference>
<feature type="domain" description="Multidrug resistance protein MdtA-like beta-barrel" evidence="11">
    <location>
        <begin position="222"/>
        <end position="309"/>
    </location>
</feature>
<keyword evidence="3" id="KW-0813">Transport</keyword>
<evidence type="ECO:0000313" key="14">
    <source>
        <dbReference type="Proteomes" id="UP000217076"/>
    </source>
</evidence>
<dbReference type="GO" id="GO:1990281">
    <property type="term" value="C:efflux pump complex"/>
    <property type="evidence" value="ECO:0007669"/>
    <property type="project" value="TreeGrafter"/>
</dbReference>
<dbReference type="RefSeq" id="WP_092618544.1">
    <property type="nucleotide sequence ID" value="NZ_FNCV01000005.1"/>
</dbReference>
<gene>
    <name evidence="13" type="ORF">SAMN05421742_10562</name>
</gene>
<dbReference type="Pfam" id="PF25876">
    <property type="entry name" value="HH_MFP_RND"/>
    <property type="match status" value="1"/>
</dbReference>
<dbReference type="EMBL" id="FNCV01000005">
    <property type="protein sequence ID" value="SDH22801.1"/>
    <property type="molecule type" value="Genomic_DNA"/>
</dbReference>
<keyword evidence="14" id="KW-1185">Reference proteome</keyword>
<evidence type="ECO:0000256" key="3">
    <source>
        <dbReference type="ARBA" id="ARBA00022448"/>
    </source>
</evidence>
<dbReference type="Proteomes" id="UP000217076">
    <property type="component" value="Unassembled WGS sequence"/>
</dbReference>
<sequence length="391" mass="40896">MAWRRLAVVIVVGSGLALGGAWLGRGLFAPEPVAPPASAVAGLGTIEDTVLANGTLKASRLVSVGAQVSGQIETLAVALGDQVEAGQLIAGIESESQENALRDAEAELAYIKAQRQSKVATLKQARLAFERQQRLLAQDATPREDYEAAEATLATTQADIAALDAQIAQAVIAVDRARTDLGYTRIVAPMAGTVVAVVVEAGQTVNANQTTPTIVKIARLDPMTVEAEISEADVVRVRPGLEAYFTILGDPDTRYPATLRAIEPAPTSIEGDDDASTDDSAIYYNGLLDVANPDHRLRIDMTAQVSIVLARAEAAVLVPASALLHDGGQPLVKVLGADGSIAARSVEVGINTNIRAQITDGLSPGERVVLSPAEVAETDRRRRGPPSPLGF</sequence>
<keyword evidence="6" id="KW-0175">Coiled coil</keyword>
<evidence type="ECO:0000259" key="12">
    <source>
        <dbReference type="Pfam" id="PF25967"/>
    </source>
</evidence>
<evidence type="ECO:0000259" key="9">
    <source>
        <dbReference type="Pfam" id="PF25876"/>
    </source>
</evidence>
<accession>A0A1G8AP76</accession>
<evidence type="ECO:0000256" key="8">
    <source>
        <dbReference type="SAM" id="MobiDB-lite"/>
    </source>
</evidence>
<feature type="domain" description="Multidrug resistance protein MdtA-like barrel-sandwich hybrid" evidence="10">
    <location>
        <begin position="60"/>
        <end position="215"/>
    </location>
</feature>
<evidence type="ECO:0000256" key="1">
    <source>
        <dbReference type="ARBA" id="ARBA00004236"/>
    </source>
</evidence>
<protein>
    <submittedName>
        <fullName evidence="13">Membrane fusion protein, macrolide-specific efflux system</fullName>
    </submittedName>
</protein>
<keyword evidence="4" id="KW-1003">Cell membrane</keyword>
<dbReference type="Pfam" id="PF25967">
    <property type="entry name" value="RND-MFP_C"/>
    <property type="match status" value="1"/>
</dbReference>
<proteinExistence type="inferred from homology"/>
<dbReference type="GO" id="GO:0019898">
    <property type="term" value="C:extrinsic component of membrane"/>
    <property type="evidence" value="ECO:0007669"/>
    <property type="project" value="InterPro"/>
</dbReference>
<dbReference type="Gene3D" id="2.40.30.170">
    <property type="match status" value="1"/>
</dbReference>
<evidence type="ECO:0000256" key="5">
    <source>
        <dbReference type="ARBA" id="ARBA00022519"/>
    </source>
</evidence>
<dbReference type="InterPro" id="IPR006143">
    <property type="entry name" value="RND_pump_MFP"/>
</dbReference>
<dbReference type="InterPro" id="IPR058627">
    <property type="entry name" value="MdtA-like_C"/>
</dbReference>
<evidence type="ECO:0000256" key="4">
    <source>
        <dbReference type="ARBA" id="ARBA00022475"/>
    </source>
</evidence>
<dbReference type="Gene3D" id="2.40.420.20">
    <property type="match status" value="1"/>
</dbReference>
<dbReference type="GO" id="GO:1990195">
    <property type="term" value="C:macrolide transmembrane transporter complex"/>
    <property type="evidence" value="ECO:0007669"/>
    <property type="project" value="InterPro"/>
</dbReference>
<dbReference type="InterPro" id="IPR058625">
    <property type="entry name" value="MdtA-like_BSH"/>
</dbReference>
<dbReference type="GO" id="GO:0030313">
    <property type="term" value="C:cell envelope"/>
    <property type="evidence" value="ECO:0007669"/>
    <property type="project" value="UniProtKB-SubCell"/>
</dbReference>
<evidence type="ECO:0000256" key="7">
    <source>
        <dbReference type="ARBA" id="ARBA00023136"/>
    </source>
</evidence>
<dbReference type="Gene3D" id="2.40.50.100">
    <property type="match status" value="1"/>
</dbReference>
<keyword evidence="5" id="KW-0997">Cell inner membrane</keyword>
<keyword evidence="7" id="KW-0472">Membrane</keyword>
<comment type="subcellular location">
    <subcellularLocation>
        <location evidence="1">Cell membrane</location>
    </subcellularLocation>
</comment>
<dbReference type="InterPro" id="IPR030190">
    <property type="entry name" value="MacA_alpha-hairpin_sf"/>
</dbReference>
<evidence type="ECO:0000256" key="6">
    <source>
        <dbReference type="ARBA" id="ARBA00023054"/>
    </source>
</evidence>
<dbReference type="PANTHER" id="PTHR30469:SF33">
    <property type="entry name" value="SLR1207 PROTEIN"/>
    <property type="match status" value="1"/>
</dbReference>
<feature type="domain" description="Multidrug resistance protein MdtA-like C-terminal permuted SH3" evidence="12">
    <location>
        <begin position="315"/>
        <end position="371"/>
    </location>
</feature>
<dbReference type="GO" id="GO:1990961">
    <property type="term" value="P:xenobiotic detoxification by transmembrane export across the plasma membrane"/>
    <property type="evidence" value="ECO:0007669"/>
    <property type="project" value="InterPro"/>
</dbReference>
<reference evidence="14" key="1">
    <citation type="submission" date="2016-10" db="EMBL/GenBank/DDBJ databases">
        <authorList>
            <person name="Varghese N."/>
            <person name="Submissions S."/>
        </authorList>
    </citation>
    <scope>NUCLEOTIDE SEQUENCE [LARGE SCALE GENOMIC DNA]</scope>
    <source>
        <strain evidence="14">930I</strain>
    </source>
</reference>
<feature type="domain" description="Multidrug resistance protein MdtA-like alpha-helical hairpin" evidence="9">
    <location>
        <begin position="108"/>
        <end position="184"/>
    </location>
</feature>
<evidence type="ECO:0000259" key="11">
    <source>
        <dbReference type="Pfam" id="PF25944"/>
    </source>
</evidence>
<dbReference type="Pfam" id="PF25917">
    <property type="entry name" value="BSH_RND"/>
    <property type="match status" value="1"/>
</dbReference>
<comment type="similarity">
    <text evidence="2">Belongs to the membrane fusion protein (MFP) (TC 8.A.1) family.</text>
</comment>
<organism evidence="13 14">
    <name type="scientific">Roseospirillum parvum</name>
    <dbReference type="NCBI Taxonomy" id="83401"/>
    <lineage>
        <taxon>Bacteria</taxon>
        <taxon>Pseudomonadati</taxon>
        <taxon>Pseudomonadota</taxon>
        <taxon>Alphaproteobacteria</taxon>
        <taxon>Rhodospirillales</taxon>
        <taxon>Rhodospirillaceae</taxon>
        <taxon>Roseospirillum</taxon>
    </lineage>
</organism>
<dbReference type="GO" id="GO:0015562">
    <property type="term" value="F:efflux transmembrane transporter activity"/>
    <property type="evidence" value="ECO:0007669"/>
    <property type="project" value="TreeGrafter"/>
</dbReference>
<dbReference type="OrthoDB" id="9791520at2"/>
<dbReference type="InterPro" id="IPR058624">
    <property type="entry name" value="MdtA-like_HH"/>
</dbReference>
<dbReference type="InterPro" id="IPR058626">
    <property type="entry name" value="MdtA-like_b-barrel"/>
</dbReference>
<evidence type="ECO:0000256" key="2">
    <source>
        <dbReference type="ARBA" id="ARBA00009477"/>
    </source>
</evidence>
<evidence type="ECO:0000259" key="10">
    <source>
        <dbReference type="Pfam" id="PF25917"/>
    </source>
</evidence>
<dbReference type="NCBIfam" id="TIGR01730">
    <property type="entry name" value="RND_mfp"/>
    <property type="match status" value="1"/>
</dbReference>
<dbReference type="AlphaFoldDB" id="A0A1G8AP76"/>
<feature type="region of interest" description="Disordered" evidence="8">
    <location>
        <begin position="369"/>
        <end position="391"/>
    </location>
</feature>
<dbReference type="SUPFAM" id="SSF111369">
    <property type="entry name" value="HlyD-like secretion proteins"/>
    <property type="match status" value="1"/>
</dbReference>
<dbReference type="Pfam" id="PF25944">
    <property type="entry name" value="Beta-barrel_RND"/>
    <property type="match status" value="1"/>
</dbReference>
<dbReference type="STRING" id="83401.SAMN05421742_10562"/>